<evidence type="ECO:0000256" key="3">
    <source>
        <dbReference type="ARBA" id="ARBA00023002"/>
    </source>
</evidence>
<name>A0ABD3NN54_9STRA</name>
<dbReference type="Gene3D" id="2.60.40.420">
    <property type="entry name" value="Cupredoxins - blue copper proteins"/>
    <property type="match status" value="3"/>
</dbReference>
<dbReference type="AlphaFoldDB" id="A0ABD3NN54"/>
<dbReference type="Proteomes" id="UP001516023">
    <property type="component" value="Unassembled WGS sequence"/>
</dbReference>
<reference evidence="9 10" key="1">
    <citation type="journal article" date="2020" name="G3 (Bethesda)">
        <title>Improved Reference Genome for Cyclotella cryptica CCMP332, a Model for Cell Wall Morphogenesis, Salinity Adaptation, and Lipid Production in Diatoms (Bacillariophyta).</title>
        <authorList>
            <person name="Roberts W.R."/>
            <person name="Downey K.M."/>
            <person name="Ruck E.C."/>
            <person name="Traller J.C."/>
            <person name="Alverson A.J."/>
        </authorList>
    </citation>
    <scope>NUCLEOTIDE SEQUENCE [LARGE SCALE GENOMIC DNA]</scope>
    <source>
        <strain evidence="9 10">CCMP332</strain>
    </source>
</reference>
<dbReference type="InterPro" id="IPR011707">
    <property type="entry name" value="Cu-oxidase-like_N"/>
</dbReference>
<dbReference type="CDD" id="cd04205">
    <property type="entry name" value="CuRO_2_LCC_like"/>
    <property type="match status" value="1"/>
</dbReference>
<keyword evidence="10" id="KW-1185">Reference proteome</keyword>
<feature type="compositionally biased region" description="Polar residues" evidence="5">
    <location>
        <begin position="631"/>
        <end position="653"/>
    </location>
</feature>
<dbReference type="InterPro" id="IPR011706">
    <property type="entry name" value="Cu-oxidase_C"/>
</dbReference>
<dbReference type="EMBL" id="JABMIG020000489">
    <property type="protein sequence ID" value="KAL3776497.1"/>
    <property type="molecule type" value="Genomic_DNA"/>
</dbReference>
<dbReference type="GO" id="GO:0046872">
    <property type="term" value="F:metal ion binding"/>
    <property type="evidence" value="ECO:0007669"/>
    <property type="project" value="UniProtKB-KW"/>
</dbReference>
<comment type="caution">
    <text evidence="9">The sequence shown here is derived from an EMBL/GenBank/DDBJ whole genome shotgun (WGS) entry which is preliminary data.</text>
</comment>
<dbReference type="PANTHER" id="PTHR11709">
    <property type="entry name" value="MULTI-COPPER OXIDASE"/>
    <property type="match status" value="1"/>
</dbReference>
<dbReference type="SUPFAM" id="SSF49503">
    <property type="entry name" value="Cupredoxins"/>
    <property type="match status" value="3"/>
</dbReference>
<comment type="similarity">
    <text evidence="1">Belongs to the multicopper oxidase family.</text>
</comment>
<dbReference type="Pfam" id="PF07732">
    <property type="entry name" value="Cu-oxidase_3"/>
    <property type="match status" value="1"/>
</dbReference>
<keyword evidence="3" id="KW-0560">Oxidoreductase</keyword>
<accession>A0ABD3NN54</accession>
<protein>
    <recommendedName>
        <fullName evidence="11">L-ascorbate oxidase</fullName>
    </recommendedName>
</protein>
<organism evidence="9 10">
    <name type="scientific">Cyclotella cryptica</name>
    <dbReference type="NCBI Taxonomy" id="29204"/>
    <lineage>
        <taxon>Eukaryota</taxon>
        <taxon>Sar</taxon>
        <taxon>Stramenopiles</taxon>
        <taxon>Ochrophyta</taxon>
        <taxon>Bacillariophyta</taxon>
        <taxon>Coscinodiscophyceae</taxon>
        <taxon>Thalassiosirophycidae</taxon>
        <taxon>Stephanodiscales</taxon>
        <taxon>Stephanodiscaceae</taxon>
        <taxon>Cyclotella</taxon>
    </lineage>
</organism>
<evidence type="ECO:0000313" key="9">
    <source>
        <dbReference type="EMBL" id="KAL3776497.1"/>
    </source>
</evidence>
<dbReference type="PROSITE" id="PS00079">
    <property type="entry name" value="MULTICOPPER_OXIDASE1"/>
    <property type="match status" value="1"/>
</dbReference>
<feature type="domain" description="Plastocyanin-like" evidence="7">
    <location>
        <begin position="498"/>
        <end position="610"/>
    </location>
</feature>
<feature type="region of interest" description="Disordered" evidence="5">
    <location>
        <begin position="629"/>
        <end position="656"/>
    </location>
</feature>
<evidence type="ECO:0000256" key="5">
    <source>
        <dbReference type="SAM" id="MobiDB-lite"/>
    </source>
</evidence>
<evidence type="ECO:0000256" key="1">
    <source>
        <dbReference type="ARBA" id="ARBA00010609"/>
    </source>
</evidence>
<dbReference type="InterPro" id="IPR008972">
    <property type="entry name" value="Cupredoxin"/>
</dbReference>
<dbReference type="Pfam" id="PF00394">
    <property type="entry name" value="Cu-oxidase"/>
    <property type="match status" value="1"/>
</dbReference>
<dbReference type="Pfam" id="PF07731">
    <property type="entry name" value="Cu-oxidase_2"/>
    <property type="match status" value="1"/>
</dbReference>
<keyword evidence="2" id="KW-0479">Metal-binding</keyword>
<sequence length="687" mass="76472">MRVSVKLLKSYSKSSGFTFIIHYEALNKIRSMPLDRSCENNAVLMHINKSQISLSKNTVFTMIALHYVGPTLISVFAATIADAAIVEYNWTLRPVRASSKDTSFSVDCNLNRLMLLINDEYPGPTLRAQVNDTIRINLVNEDPSQSFSLHHHGLHMFGQPYYDGTASASQCAANVLQTQVYEFTVNEAGTHYWHGHMAMERGDGYEGAIIVTDPNDMRETELEATYDEEEVIFLQDWYHLDGPLSVQDLMQFLSFGLGILNLLSSMEEGCIFGKTYRLRIIGGQTLIGVNFAISDHNMTIVEVEGTLCEPFEVSSLDVMPGQRFSALVTMDKDPDSYWATTSVRYRSSGPYGGIIFRYKGAPETNLTLNGPFPDHPLWNETEPTEVLERNLVTKNIDSYPDHDVLSADENAIRRFVLVTTQATDQASGMLRWAVNNVTYVMPPKPFIFSAYEACNVEGAAPWPETIVPGSVVLPEAPPNPWNYTEPVHESVGSYNKESEPSMIPAVEGEIIEVILQNARALNNVSEMHPWHLHGYSFYVIGRGNGVYDKENDMSSYNLENPIRRDTVTLLPLGWTAIRFRATNVGVWTFHCTMTAHLLMGMETLLVVSPDRLESPPPGSRACIETSLAYDESNTSSGTTIEASTTTQANSDDPYNSDFEDTVTSGSLFKGSAILIIIASILGYSHFD</sequence>
<dbReference type="GO" id="GO:0016491">
    <property type="term" value="F:oxidoreductase activity"/>
    <property type="evidence" value="ECO:0007669"/>
    <property type="project" value="UniProtKB-KW"/>
</dbReference>
<evidence type="ECO:0000259" key="7">
    <source>
        <dbReference type="Pfam" id="PF07731"/>
    </source>
</evidence>
<evidence type="ECO:0000259" key="6">
    <source>
        <dbReference type="Pfam" id="PF00394"/>
    </source>
</evidence>
<gene>
    <name evidence="9" type="ORF">HJC23_013240</name>
</gene>
<dbReference type="PANTHER" id="PTHR11709:SF394">
    <property type="entry name" value="FI03373P-RELATED"/>
    <property type="match status" value="1"/>
</dbReference>
<keyword evidence="4" id="KW-0186">Copper</keyword>
<dbReference type="InterPro" id="IPR033138">
    <property type="entry name" value="Cu_oxidase_CS"/>
</dbReference>
<evidence type="ECO:0008006" key="11">
    <source>
        <dbReference type="Google" id="ProtNLM"/>
    </source>
</evidence>
<dbReference type="InterPro" id="IPR001117">
    <property type="entry name" value="Cu-oxidase_2nd"/>
</dbReference>
<evidence type="ECO:0000256" key="2">
    <source>
        <dbReference type="ARBA" id="ARBA00022723"/>
    </source>
</evidence>
<dbReference type="InterPro" id="IPR045087">
    <property type="entry name" value="Cu-oxidase_fam"/>
</dbReference>
<evidence type="ECO:0000259" key="8">
    <source>
        <dbReference type="Pfam" id="PF07732"/>
    </source>
</evidence>
<feature type="domain" description="Plastocyanin-like" evidence="8">
    <location>
        <begin position="101"/>
        <end position="215"/>
    </location>
</feature>
<proteinExistence type="inferred from homology"/>
<feature type="domain" description="Plastocyanin-like" evidence="6">
    <location>
        <begin position="273"/>
        <end position="360"/>
    </location>
</feature>
<evidence type="ECO:0000313" key="10">
    <source>
        <dbReference type="Proteomes" id="UP001516023"/>
    </source>
</evidence>
<evidence type="ECO:0000256" key="4">
    <source>
        <dbReference type="ARBA" id="ARBA00023008"/>
    </source>
</evidence>